<comment type="caution">
    <text evidence="3">The sequence shown here is derived from an EMBL/GenBank/DDBJ whole genome shotgun (WGS) entry which is preliminary data.</text>
</comment>
<accession>A0A9Q2CZM7</accession>
<keyword evidence="3" id="KW-0378">Hydrolase</keyword>
<dbReference type="InterPro" id="IPR044946">
    <property type="entry name" value="Restrct_endonuc_typeI_TRD_sf"/>
</dbReference>
<dbReference type="GO" id="GO:0009035">
    <property type="term" value="F:type I site-specific deoxyribonuclease activity"/>
    <property type="evidence" value="ECO:0007669"/>
    <property type="project" value="UniProtKB-EC"/>
</dbReference>
<name>A0A9Q2CZM7_9STAP</name>
<evidence type="ECO:0000313" key="3">
    <source>
        <dbReference type="EMBL" id="MBB5175981.1"/>
    </source>
</evidence>
<evidence type="ECO:0000256" key="1">
    <source>
        <dbReference type="ARBA" id="ARBA00022747"/>
    </source>
</evidence>
<protein>
    <submittedName>
        <fullName evidence="3">Type I restriction enzyme S subunit</fullName>
        <ecNumber evidence="3">3.1.21.3</ecNumber>
    </submittedName>
</protein>
<evidence type="ECO:0000256" key="2">
    <source>
        <dbReference type="ARBA" id="ARBA00023125"/>
    </source>
</evidence>
<reference evidence="3 4" key="1">
    <citation type="submission" date="2020-08" db="EMBL/GenBank/DDBJ databases">
        <title>Genomic Encyclopedia of Type Strains, Phase IV (KMG-IV): sequencing the most valuable type-strain genomes for metagenomic binning, comparative biology and taxonomic classification.</title>
        <authorList>
            <person name="Goeker M."/>
        </authorList>
    </citation>
    <scope>NUCLEOTIDE SEQUENCE [LARGE SCALE GENOMIC DNA]</scope>
    <source>
        <strain evidence="3 4">DSM 19163</strain>
    </source>
</reference>
<dbReference type="Gene3D" id="3.90.220.20">
    <property type="entry name" value="DNA methylase specificity domains"/>
    <property type="match status" value="1"/>
</dbReference>
<proteinExistence type="predicted"/>
<dbReference type="InterPro" id="IPR052021">
    <property type="entry name" value="Type-I_RS_S_subunit"/>
</dbReference>
<dbReference type="PANTHER" id="PTHR30408">
    <property type="entry name" value="TYPE-1 RESTRICTION ENZYME ECOKI SPECIFICITY PROTEIN"/>
    <property type="match status" value="1"/>
</dbReference>
<dbReference type="GO" id="GO:0003677">
    <property type="term" value="F:DNA binding"/>
    <property type="evidence" value="ECO:0007669"/>
    <property type="project" value="UniProtKB-KW"/>
</dbReference>
<keyword evidence="4" id="KW-1185">Reference proteome</keyword>
<keyword evidence="2" id="KW-0238">DNA-binding</keyword>
<dbReference type="PANTHER" id="PTHR30408:SF12">
    <property type="entry name" value="TYPE I RESTRICTION ENZYME MJAVIII SPECIFICITY SUBUNIT"/>
    <property type="match status" value="1"/>
</dbReference>
<gene>
    <name evidence="3" type="ORF">HNQ45_000865</name>
</gene>
<evidence type="ECO:0000313" key="4">
    <source>
        <dbReference type="Proteomes" id="UP000579136"/>
    </source>
</evidence>
<dbReference type="EC" id="3.1.21.3" evidence="3"/>
<dbReference type="SUPFAM" id="SSF116734">
    <property type="entry name" value="DNA methylase specificity domain"/>
    <property type="match status" value="2"/>
</dbReference>
<organism evidence="3 4">
    <name type="scientific">Nosocomiicoccus ampullae</name>
    <dbReference type="NCBI Taxonomy" id="489910"/>
    <lineage>
        <taxon>Bacteria</taxon>
        <taxon>Bacillati</taxon>
        <taxon>Bacillota</taxon>
        <taxon>Bacilli</taxon>
        <taxon>Bacillales</taxon>
        <taxon>Staphylococcaceae</taxon>
        <taxon>Nosocomiicoccus</taxon>
    </lineage>
</organism>
<dbReference type="EMBL" id="JACHHF010000004">
    <property type="protein sequence ID" value="MBB5175981.1"/>
    <property type="molecule type" value="Genomic_DNA"/>
</dbReference>
<sequence>MSKKTIENINVFSTKFEEQIKIAKTLEKINDLINLHKRKLKIIDETIHELREQLFSTKYIAGKKVKSEKMKLNDFLEEVIEHSNKENQYPLLSSTNNGIETRSGRVSGSSNIGYKILRKNQLVLSPQNLWLGNININRDFEVGIVSPSYKVFDIKNIKIIYLENILKTERMKYNFDKISIQGASVVRRNLDMKEFLNLEVRVTQKNEQEKLVKTFVQLRNIKFSLRSKIKILEKLKILYLDKMFI</sequence>
<dbReference type="AlphaFoldDB" id="A0A9Q2CZM7"/>
<keyword evidence="1" id="KW-0680">Restriction system</keyword>
<dbReference type="Proteomes" id="UP000579136">
    <property type="component" value="Unassembled WGS sequence"/>
</dbReference>
<dbReference type="GO" id="GO:0009307">
    <property type="term" value="P:DNA restriction-modification system"/>
    <property type="evidence" value="ECO:0007669"/>
    <property type="project" value="UniProtKB-KW"/>
</dbReference>